<evidence type="ECO:0000256" key="3">
    <source>
        <dbReference type="ARBA" id="ARBA00023125"/>
    </source>
</evidence>
<name>A0A8T2QPW3_CERRI</name>
<dbReference type="GO" id="GO:0005634">
    <property type="term" value="C:nucleus"/>
    <property type="evidence" value="ECO:0007669"/>
    <property type="project" value="UniProtKB-SubCell"/>
</dbReference>
<feature type="domain" description="HTH myb-type" evidence="7">
    <location>
        <begin position="62"/>
        <end position="116"/>
    </location>
</feature>
<feature type="region of interest" description="Disordered" evidence="5">
    <location>
        <begin position="165"/>
        <end position="187"/>
    </location>
</feature>
<dbReference type="GO" id="GO:0003677">
    <property type="term" value="F:DNA binding"/>
    <property type="evidence" value="ECO:0007669"/>
    <property type="project" value="UniProtKB-KW"/>
</dbReference>
<evidence type="ECO:0000313" key="9">
    <source>
        <dbReference type="Proteomes" id="UP000825935"/>
    </source>
</evidence>
<evidence type="ECO:0000259" key="6">
    <source>
        <dbReference type="PROSITE" id="PS50090"/>
    </source>
</evidence>
<dbReference type="InterPro" id="IPR017930">
    <property type="entry name" value="Myb_dom"/>
</dbReference>
<dbReference type="Pfam" id="PF00249">
    <property type="entry name" value="Myb_DNA-binding"/>
    <property type="match status" value="2"/>
</dbReference>
<evidence type="ECO:0000256" key="5">
    <source>
        <dbReference type="SAM" id="MobiDB-lite"/>
    </source>
</evidence>
<dbReference type="InterPro" id="IPR009057">
    <property type="entry name" value="Homeodomain-like_sf"/>
</dbReference>
<comment type="subcellular location">
    <subcellularLocation>
        <location evidence="1">Nucleus</location>
    </subcellularLocation>
</comment>
<feature type="domain" description="Myb-like" evidence="6">
    <location>
        <begin position="62"/>
        <end position="112"/>
    </location>
</feature>
<protein>
    <submittedName>
        <fullName evidence="8">Uncharacterized protein</fullName>
    </submittedName>
</protein>
<feature type="domain" description="HTH myb-type" evidence="7">
    <location>
        <begin position="9"/>
        <end position="61"/>
    </location>
</feature>
<accession>A0A8T2QPW3</accession>
<keyword evidence="9" id="KW-1185">Reference proteome</keyword>
<dbReference type="SMART" id="SM00717">
    <property type="entry name" value="SANT"/>
    <property type="match status" value="2"/>
</dbReference>
<dbReference type="PANTHER" id="PTHR47994:SF5">
    <property type="entry name" value="F14D16.11-RELATED"/>
    <property type="match status" value="1"/>
</dbReference>
<evidence type="ECO:0000256" key="1">
    <source>
        <dbReference type="ARBA" id="ARBA00004123"/>
    </source>
</evidence>
<gene>
    <name evidence="8" type="ORF">KP509_33G063100</name>
</gene>
<dbReference type="AlphaFoldDB" id="A0A8T2QPW3"/>
<organism evidence="8 9">
    <name type="scientific">Ceratopteris richardii</name>
    <name type="common">Triangle waterfern</name>
    <dbReference type="NCBI Taxonomy" id="49495"/>
    <lineage>
        <taxon>Eukaryota</taxon>
        <taxon>Viridiplantae</taxon>
        <taxon>Streptophyta</taxon>
        <taxon>Embryophyta</taxon>
        <taxon>Tracheophyta</taxon>
        <taxon>Polypodiopsida</taxon>
        <taxon>Polypodiidae</taxon>
        <taxon>Polypodiales</taxon>
        <taxon>Pteridineae</taxon>
        <taxon>Pteridaceae</taxon>
        <taxon>Parkerioideae</taxon>
        <taxon>Ceratopteris</taxon>
    </lineage>
</organism>
<dbReference type="CDD" id="cd00167">
    <property type="entry name" value="SANT"/>
    <property type="match status" value="2"/>
</dbReference>
<evidence type="ECO:0000259" key="7">
    <source>
        <dbReference type="PROSITE" id="PS51294"/>
    </source>
</evidence>
<dbReference type="PANTHER" id="PTHR47994">
    <property type="entry name" value="F14D16.11-RELATED"/>
    <property type="match status" value="1"/>
</dbReference>
<keyword evidence="3" id="KW-0238">DNA-binding</keyword>
<dbReference type="SUPFAM" id="SSF46689">
    <property type="entry name" value="Homeodomain-like"/>
    <property type="match status" value="1"/>
</dbReference>
<keyword evidence="4" id="KW-0539">Nucleus</keyword>
<dbReference type="Proteomes" id="UP000825935">
    <property type="component" value="Chromosome 33"/>
</dbReference>
<feature type="domain" description="Myb-like" evidence="6">
    <location>
        <begin position="9"/>
        <end position="61"/>
    </location>
</feature>
<dbReference type="PROSITE" id="PS50090">
    <property type="entry name" value="MYB_LIKE"/>
    <property type="match status" value="2"/>
</dbReference>
<evidence type="ECO:0000256" key="4">
    <source>
        <dbReference type="ARBA" id="ARBA00023242"/>
    </source>
</evidence>
<keyword evidence="2" id="KW-0677">Repeat</keyword>
<dbReference type="Gene3D" id="1.10.10.60">
    <property type="entry name" value="Homeodomain-like"/>
    <property type="match status" value="2"/>
</dbReference>
<dbReference type="FunFam" id="1.10.10.60:FF:000204">
    <property type="entry name" value="transcription factor MYB80"/>
    <property type="match status" value="1"/>
</dbReference>
<comment type="caution">
    <text evidence="8">The sequence shown here is derived from an EMBL/GenBank/DDBJ whole genome shotgun (WGS) entry which is preliminary data.</text>
</comment>
<evidence type="ECO:0000313" key="8">
    <source>
        <dbReference type="EMBL" id="KAH7286202.1"/>
    </source>
</evidence>
<reference evidence="8" key="1">
    <citation type="submission" date="2021-08" db="EMBL/GenBank/DDBJ databases">
        <title>WGS assembly of Ceratopteris richardii.</title>
        <authorList>
            <person name="Marchant D.B."/>
            <person name="Chen G."/>
            <person name="Jenkins J."/>
            <person name="Shu S."/>
            <person name="Leebens-Mack J."/>
            <person name="Grimwood J."/>
            <person name="Schmutz J."/>
            <person name="Soltis P."/>
            <person name="Soltis D."/>
            <person name="Chen Z.-H."/>
        </authorList>
    </citation>
    <scope>NUCLEOTIDE SEQUENCE</scope>
    <source>
        <strain evidence="8">Whitten #5841</strain>
        <tissue evidence="8">Leaf</tissue>
    </source>
</reference>
<dbReference type="InterPro" id="IPR015495">
    <property type="entry name" value="Myb_TF_plants"/>
</dbReference>
<dbReference type="OrthoDB" id="2143914at2759"/>
<proteinExistence type="predicted"/>
<dbReference type="EMBL" id="CM035438">
    <property type="protein sequence ID" value="KAH7286202.1"/>
    <property type="molecule type" value="Genomic_DNA"/>
</dbReference>
<dbReference type="PROSITE" id="PS51294">
    <property type="entry name" value="HTH_MYB"/>
    <property type="match status" value="2"/>
</dbReference>
<dbReference type="FunFam" id="1.10.10.60:FF:000001">
    <property type="entry name" value="MYB-related transcription factor"/>
    <property type="match status" value="1"/>
</dbReference>
<sequence>MGRQPCCEKVGLKRGPWSADEDRKLVAFITHHGHGCWREVPKLAGLLRCGKSCRLRWTNYLRPDLKRGQLSDAEEKLIIDLHAAIGNRWSRIAAQLPGRTDNEIKNYWNTRIKKKLRQMGIDPTTHKPLSDVGKNQDKNMAISICTSPHGQAIPCASGINTSGSDVGDKPTSMSHASEQKCHGPIRANSELSKKEKMELESREAHMKVEKMRAAVQAFNARSPAASVMSSPNSVITHVHHPHRNTEFEVSSERSNFILPSNQPRSSIATNFSDYICYNQNSMSAQNLYQMQQNTDQMTQCLVPKQEGDNHMHYIQDLKPLISMYGSTRCIVDSLTQIESSTLTSLASVKQAACEADLSSQCYPMRETSSFAPSGSLSVECTTQCLPPPVSNFPQCADGTSLLLAYQQEAPSNILNMPSSLLDGSWTLMMQQFLEEGSSTLQRINNLVSDNSSKLLPPCNLLASSYESHGLECMLDEI</sequence>
<dbReference type="InterPro" id="IPR001005">
    <property type="entry name" value="SANT/Myb"/>
</dbReference>
<evidence type="ECO:0000256" key="2">
    <source>
        <dbReference type="ARBA" id="ARBA00022737"/>
    </source>
</evidence>